<dbReference type="KEGG" id="alka:J0B03_08495"/>
<evidence type="ECO:0000313" key="2">
    <source>
        <dbReference type="EMBL" id="QSX07848.1"/>
    </source>
</evidence>
<protein>
    <submittedName>
        <fullName evidence="2">Uncharacterized protein</fullName>
    </submittedName>
</protein>
<gene>
    <name evidence="2" type="ORF">J0B03_08495</name>
</gene>
<keyword evidence="1" id="KW-0472">Membrane</keyword>
<feature type="transmembrane region" description="Helical" evidence="1">
    <location>
        <begin position="152"/>
        <end position="178"/>
    </location>
</feature>
<keyword evidence="3" id="KW-1185">Reference proteome</keyword>
<dbReference type="AlphaFoldDB" id="A0A974XGF6"/>
<keyword evidence="1" id="KW-1133">Transmembrane helix</keyword>
<keyword evidence="1" id="KW-0812">Transmembrane</keyword>
<feature type="transmembrane region" description="Helical" evidence="1">
    <location>
        <begin position="310"/>
        <end position="328"/>
    </location>
</feature>
<evidence type="ECO:0000313" key="3">
    <source>
        <dbReference type="Proteomes" id="UP000663499"/>
    </source>
</evidence>
<accession>A0A974XGF6</accession>
<proteinExistence type="predicted"/>
<dbReference type="RefSeq" id="WP_207299190.1">
    <property type="nucleotide sequence ID" value="NZ_CP071444.1"/>
</dbReference>
<feature type="transmembrane region" description="Helical" evidence="1">
    <location>
        <begin position="89"/>
        <end position="107"/>
    </location>
</feature>
<dbReference type="EMBL" id="CP071444">
    <property type="protein sequence ID" value="QSX07848.1"/>
    <property type="molecule type" value="Genomic_DNA"/>
</dbReference>
<evidence type="ECO:0000256" key="1">
    <source>
        <dbReference type="SAM" id="Phobius"/>
    </source>
</evidence>
<feature type="transmembrane region" description="Helical" evidence="1">
    <location>
        <begin position="242"/>
        <end position="264"/>
    </location>
</feature>
<name>A0A974XGF6_9FIRM</name>
<organism evidence="2 3">
    <name type="scientific">Alkalibacter rhizosphaerae</name>
    <dbReference type="NCBI Taxonomy" id="2815577"/>
    <lineage>
        <taxon>Bacteria</taxon>
        <taxon>Bacillati</taxon>
        <taxon>Bacillota</taxon>
        <taxon>Clostridia</taxon>
        <taxon>Eubacteriales</taxon>
        <taxon>Eubacteriaceae</taxon>
        <taxon>Alkalibacter</taxon>
    </lineage>
</organism>
<sequence length="338" mass="37562">MGKNGRTNRNDPIEDVIYYENIPITIGDFGEEVDISQMHQSEITESSRSMEQETYDFESAPDLDTQNIKTRYPNGIKDAFLSYFKRNGILLSILFFLWLILGVDYSFSTYRIPVIGSILSFFNREPLGSVLRYITATRNGPMSFGDFMPPTLAGYIAAFVGKPLYILSLSGIILPIFAGIMKKNRKFSIPYSNNWMVFKDSLHQIPGKLHHLGLVLLGSGFAFIFSNLITRNGKFDKSFLPILLAFVVFAGLSGPLPALIDYLVRKFLSLFLKLIPTGLDDSFQKMALLKTGLLAGLLLSVATGNIAEQANYGIGSVLLIAGAVLSLFSKKEKHHESS</sequence>
<dbReference type="Proteomes" id="UP000663499">
    <property type="component" value="Chromosome"/>
</dbReference>
<reference evidence="2" key="1">
    <citation type="submission" date="2021-03" db="EMBL/GenBank/DDBJ databases">
        <title>Alkalibacter marinus sp. nov., isolated from tidal flat sediment.</title>
        <authorList>
            <person name="Namirimu T."/>
            <person name="Yang J.-A."/>
            <person name="Yang S.-H."/>
            <person name="Kim Y.-J."/>
            <person name="Kwon K.K."/>
        </authorList>
    </citation>
    <scope>NUCLEOTIDE SEQUENCE</scope>
    <source>
        <strain evidence="2">ES005</strain>
    </source>
</reference>